<feature type="transmembrane region" description="Helical" evidence="6">
    <location>
        <begin position="99"/>
        <end position="120"/>
    </location>
</feature>
<feature type="transmembrane region" description="Helical" evidence="6">
    <location>
        <begin position="249"/>
        <end position="271"/>
    </location>
</feature>
<gene>
    <name evidence="8" type="ORF">I6G68_05370</name>
    <name evidence="7" type="ORF">ODY43_00630</name>
</gene>
<accession>A0A0X8FEI9</accession>
<keyword evidence="10" id="KW-1185">Reference proteome</keyword>
<evidence type="ECO:0000313" key="8">
    <source>
        <dbReference type="EMBL" id="QPS00826.1"/>
    </source>
</evidence>
<feature type="transmembrane region" description="Helical" evidence="6">
    <location>
        <begin position="7"/>
        <end position="30"/>
    </location>
</feature>
<keyword evidence="4 6" id="KW-1133">Transmembrane helix</keyword>
<name>A0A0X8FEI9_9LACT</name>
<keyword evidence="3 6" id="KW-0812">Transmembrane</keyword>
<reference evidence="7" key="2">
    <citation type="submission" date="2022-09" db="EMBL/GenBank/DDBJ databases">
        <title>Aerococcus urinae taxonomy study.</title>
        <authorList>
            <person name="Christensen J."/>
            <person name="Senneby E."/>
        </authorList>
    </citation>
    <scope>NUCLEOTIDE SEQUENCE</scope>
    <source>
        <strain evidence="7">NLD-066-U95</strain>
    </source>
</reference>
<protein>
    <submittedName>
        <fullName evidence="8">ABC transporter permease</fullName>
    </submittedName>
</protein>
<dbReference type="GO" id="GO:0005886">
    <property type="term" value="C:plasma membrane"/>
    <property type="evidence" value="ECO:0007669"/>
    <property type="project" value="UniProtKB-SubCell"/>
</dbReference>
<organism evidence="8 9">
    <name type="scientific">Aerococcus urinae</name>
    <dbReference type="NCBI Taxonomy" id="1376"/>
    <lineage>
        <taxon>Bacteria</taxon>
        <taxon>Bacillati</taxon>
        <taxon>Bacillota</taxon>
        <taxon>Bacilli</taxon>
        <taxon>Lactobacillales</taxon>
        <taxon>Aerococcaceae</taxon>
        <taxon>Aerococcus</taxon>
    </lineage>
</organism>
<dbReference type="RefSeq" id="WP_060778299.1">
    <property type="nucleotide sequence ID" value="NZ_CAJHLF010000002.1"/>
</dbReference>
<dbReference type="KEGG" id="aun:AWM73_04685"/>
<evidence type="ECO:0000256" key="4">
    <source>
        <dbReference type="ARBA" id="ARBA00022989"/>
    </source>
</evidence>
<dbReference type="Proteomes" id="UP000594771">
    <property type="component" value="Chromosome"/>
</dbReference>
<dbReference type="CDD" id="cd06580">
    <property type="entry name" value="TM_PBP1_transp_TpRbsC_like"/>
    <property type="match status" value="1"/>
</dbReference>
<dbReference type="Pfam" id="PF02653">
    <property type="entry name" value="BPD_transp_2"/>
    <property type="match status" value="1"/>
</dbReference>
<evidence type="ECO:0000256" key="6">
    <source>
        <dbReference type="SAM" id="Phobius"/>
    </source>
</evidence>
<evidence type="ECO:0000256" key="5">
    <source>
        <dbReference type="ARBA" id="ARBA00023136"/>
    </source>
</evidence>
<evidence type="ECO:0000256" key="3">
    <source>
        <dbReference type="ARBA" id="ARBA00022692"/>
    </source>
</evidence>
<evidence type="ECO:0000313" key="10">
    <source>
        <dbReference type="Proteomes" id="UP001069145"/>
    </source>
</evidence>
<dbReference type="EMBL" id="JAOTML010000001">
    <property type="protein sequence ID" value="MCY3052509.1"/>
    <property type="molecule type" value="Genomic_DNA"/>
</dbReference>
<dbReference type="GO" id="GO:0022857">
    <property type="term" value="F:transmembrane transporter activity"/>
    <property type="evidence" value="ECO:0007669"/>
    <property type="project" value="InterPro"/>
</dbReference>
<reference evidence="8 9" key="1">
    <citation type="submission" date="2020-12" db="EMBL/GenBank/DDBJ databases">
        <title>FDA dAtabase for Regulatory Grade micrObial Sequences (FDA-ARGOS): Supporting development and validation of Infectious Disease Dx tests.</title>
        <authorList>
            <person name="Sproer C."/>
            <person name="Gronow S."/>
            <person name="Severitt S."/>
            <person name="Schroder I."/>
            <person name="Tallon L."/>
            <person name="Sadzewicz L."/>
            <person name="Zhao X."/>
            <person name="Boylan J."/>
            <person name="Ott S."/>
            <person name="Bowen H."/>
            <person name="Vavikolanu K."/>
            <person name="Mehta A."/>
            <person name="Aluvathingal J."/>
            <person name="Nadendla S."/>
            <person name="Lowell S."/>
            <person name="Myers T."/>
            <person name="Yan Y."/>
            <person name="Sichtig H."/>
        </authorList>
    </citation>
    <scope>NUCLEOTIDE SEQUENCE [LARGE SCALE GENOMIC DNA]</scope>
    <source>
        <strain evidence="8 9">FDAARGOS_911</strain>
    </source>
</reference>
<comment type="subcellular location">
    <subcellularLocation>
        <location evidence="1">Cell membrane</location>
        <topology evidence="1">Multi-pass membrane protein</topology>
    </subcellularLocation>
</comment>
<dbReference type="Proteomes" id="UP001069145">
    <property type="component" value="Unassembled WGS sequence"/>
</dbReference>
<dbReference type="OrthoDB" id="9792579at2"/>
<dbReference type="PANTHER" id="PTHR43370">
    <property type="entry name" value="SUGAR ABC TRANSPORTER INTEGRAL MEMBRANE PROTEIN-RELATED"/>
    <property type="match status" value="1"/>
</dbReference>
<evidence type="ECO:0000256" key="2">
    <source>
        <dbReference type="ARBA" id="ARBA00022475"/>
    </source>
</evidence>
<dbReference type="AlphaFoldDB" id="A0A0X8FEI9"/>
<feature type="transmembrane region" description="Helical" evidence="6">
    <location>
        <begin position="36"/>
        <end position="60"/>
    </location>
</feature>
<dbReference type="InterPro" id="IPR001851">
    <property type="entry name" value="ABC_transp_permease"/>
</dbReference>
<evidence type="ECO:0000313" key="7">
    <source>
        <dbReference type="EMBL" id="MCY3052509.1"/>
    </source>
</evidence>
<feature type="transmembrane region" description="Helical" evidence="6">
    <location>
        <begin position="157"/>
        <end position="173"/>
    </location>
</feature>
<keyword evidence="5 6" id="KW-0472">Membrane</keyword>
<feature type="transmembrane region" description="Helical" evidence="6">
    <location>
        <begin position="283"/>
        <end position="301"/>
    </location>
</feature>
<dbReference type="GeneID" id="35767466"/>
<keyword evidence="2" id="KW-1003">Cell membrane</keyword>
<proteinExistence type="predicted"/>
<evidence type="ECO:0000313" key="9">
    <source>
        <dbReference type="Proteomes" id="UP000594771"/>
    </source>
</evidence>
<dbReference type="EMBL" id="CP065662">
    <property type="protein sequence ID" value="QPS00826.1"/>
    <property type="molecule type" value="Genomic_DNA"/>
</dbReference>
<dbReference type="PANTHER" id="PTHR43370:SF1">
    <property type="entry name" value="GUANOSINE ABC TRANSPORTER PERMEASE PROTEIN NUPQ"/>
    <property type="match status" value="1"/>
</dbReference>
<feature type="transmembrane region" description="Helical" evidence="6">
    <location>
        <begin position="72"/>
        <end position="93"/>
    </location>
</feature>
<sequence>MSLIDMLQLLVSNALLYAAPLILTAIGGTFSERSGIVNIGLEGIMVIGAFSGALANFFLAPQFGSWSPWISLIIAGLFGLIYSALHAVATIHLRADHTISGTVLNLAAPALTVFLCRALTGSAQTGPLAVPFINRTLTLLSKIPLIGPILFVNTPPVAWFSFLLALIAWLVLFKTRFGLRLRSVGESPLTAESLGINVYAMKYAGVLISGFLGGIGGAIQSQAIANEFAVTTISGQGYMALAAMIFGHWHPIGATLSAVFFGLAQALGYASNYIPGLSGIPDLWLQILPYLITLVTVVCFIGKSVGPKANGVTYVKSK</sequence>
<evidence type="ECO:0000256" key="1">
    <source>
        <dbReference type="ARBA" id="ARBA00004651"/>
    </source>
</evidence>